<evidence type="ECO:0000313" key="8">
    <source>
        <dbReference type="EMBL" id="PIP46415.1"/>
    </source>
</evidence>
<evidence type="ECO:0000256" key="3">
    <source>
        <dbReference type="ARBA" id="ARBA00023082"/>
    </source>
</evidence>
<dbReference type="InterPro" id="IPR013324">
    <property type="entry name" value="RNA_pol_sigma_r3/r4-like"/>
</dbReference>
<feature type="domain" description="RNA polymerase sigma-70 region 4" evidence="7">
    <location>
        <begin position="124"/>
        <end position="172"/>
    </location>
</feature>
<keyword evidence="5" id="KW-0804">Transcription</keyword>
<protein>
    <recommendedName>
        <fullName evidence="10">RNA polymerase subunit sigma-24</fullName>
    </recommendedName>
</protein>
<dbReference type="PANTHER" id="PTHR43133">
    <property type="entry name" value="RNA POLYMERASE ECF-TYPE SIGMA FACTO"/>
    <property type="match status" value="1"/>
</dbReference>
<dbReference type="Gene3D" id="1.10.1740.10">
    <property type="match status" value="1"/>
</dbReference>
<evidence type="ECO:0008006" key="10">
    <source>
        <dbReference type="Google" id="ProtNLM"/>
    </source>
</evidence>
<evidence type="ECO:0000256" key="4">
    <source>
        <dbReference type="ARBA" id="ARBA00023125"/>
    </source>
</evidence>
<dbReference type="GO" id="GO:0016987">
    <property type="term" value="F:sigma factor activity"/>
    <property type="evidence" value="ECO:0007669"/>
    <property type="project" value="UniProtKB-KW"/>
</dbReference>
<dbReference type="InterPro" id="IPR013325">
    <property type="entry name" value="RNA_pol_sigma_r2"/>
</dbReference>
<dbReference type="InterPro" id="IPR039425">
    <property type="entry name" value="RNA_pol_sigma-70-like"/>
</dbReference>
<dbReference type="NCBIfam" id="TIGR02937">
    <property type="entry name" value="sigma70-ECF"/>
    <property type="match status" value="1"/>
</dbReference>
<dbReference type="SUPFAM" id="SSF88659">
    <property type="entry name" value="Sigma3 and sigma4 domains of RNA polymerase sigma factors"/>
    <property type="match status" value="1"/>
</dbReference>
<reference evidence="8 9" key="1">
    <citation type="submission" date="2017-09" db="EMBL/GenBank/DDBJ databases">
        <title>Depth-based differentiation of microbial function through sediment-hosted aquifers and enrichment of novel symbionts in the deep terrestrial subsurface.</title>
        <authorList>
            <person name="Probst A.J."/>
            <person name="Ladd B."/>
            <person name="Jarett J.K."/>
            <person name="Geller-Mcgrath D.E."/>
            <person name="Sieber C.M."/>
            <person name="Emerson J.B."/>
            <person name="Anantharaman K."/>
            <person name="Thomas B.C."/>
            <person name="Malmstrom R."/>
            <person name="Stieglmeier M."/>
            <person name="Klingl A."/>
            <person name="Woyke T."/>
            <person name="Ryan C.M."/>
            <person name="Banfield J.F."/>
        </authorList>
    </citation>
    <scope>NUCLEOTIDE SEQUENCE [LARGE SCALE GENOMIC DNA]</scope>
    <source>
        <strain evidence="8">CG23_combo_of_CG06-09_8_20_14_all_42_19</strain>
    </source>
</reference>
<dbReference type="CDD" id="cd06171">
    <property type="entry name" value="Sigma70_r4"/>
    <property type="match status" value="1"/>
</dbReference>
<evidence type="ECO:0000259" key="7">
    <source>
        <dbReference type="Pfam" id="PF04545"/>
    </source>
</evidence>
<dbReference type="InterPro" id="IPR036388">
    <property type="entry name" value="WH-like_DNA-bd_sf"/>
</dbReference>
<accession>A0A2H0ALW3</accession>
<comment type="caution">
    <text evidence="8">The sequence shown here is derived from an EMBL/GenBank/DDBJ whole genome shotgun (WGS) entry which is preliminary data.</text>
</comment>
<evidence type="ECO:0000313" key="9">
    <source>
        <dbReference type="Proteomes" id="UP000230007"/>
    </source>
</evidence>
<sequence>MLEDEQKLVKKAKDGEVEAFGLLYDHYLPKIYRFVLLKVSHREEAEDLTHQAFLKAWENIDQYNFKGYSFGSWLYRIAKNITVDYYRSLRTEVSTEEISELSVESFPFGSLDQKIEWEGLVQGIRQLKEVEQDVLIMRFVEDLSPKEIAEVIGKSEGAVKVIQHRAVNNLKKVIEKTGEK</sequence>
<keyword evidence="2" id="KW-0805">Transcription regulation</keyword>
<dbReference type="Proteomes" id="UP000230007">
    <property type="component" value="Unassembled WGS sequence"/>
</dbReference>
<keyword evidence="4" id="KW-0238">DNA-binding</keyword>
<dbReference type="GO" id="GO:0003677">
    <property type="term" value="F:DNA binding"/>
    <property type="evidence" value="ECO:0007669"/>
    <property type="project" value="UniProtKB-KW"/>
</dbReference>
<keyword evidence="3" id="KW-0731">Sigma factor</keyword>
<name>A0A2H0ALW3_9BACT</name>
<dbReference type="EMBL" id="PCSK01000014">
    <property type="protein sequence ID" value="PIP46415.1"/>
    <property type="molecule type" value="Genomic_DNA"/>
</dbReference>
<proteinExistence type="inferred from homology"/>
<evidence type="ECO:0000256" key="1">
    <source>
        <dbReference type="ARBA" id="ARBA00010641"/>
    </source>
</evidence>
<organism evidence="8 9">
    <name type="scientific">Candidatus Colwellbacteria bacterium CG23_combo_of_CG06-09_8_20_14_all_42_19</name>
    <dbReference type="NCBI Taxonomy" id="1974541"/>
    <lineage>
        <taxon>Bacteria</taxon>
        <taxon>Candidatus Colwelliibacteriota</taxon>
    </lineage>
</organism>
<dbReference type="GO" id="GO:0006352">
    <property type="term" value="P:DNA-templated transcription initiation"/>
    <property type="evidence" value="ECO:0007669"/>
    <property type="project" value="InterPro"/>
</dbReference>
<dbReference type="InterPro" id="IPR007630">
    <property type="entry name" value="RNA_pol_sigma70_r4"/>
</dbReference>
<dbReference type="SUPFAM" id="SSF88946">
    <property type="entry name" value="Sigma2 domain of RNA polymerase sigma factors"/>
    <property type="match status" value="1"/>
</dbReference>
<evidence type="ECO:0000256" key="2">
    <source>
        <dbReference type="ARBA" id="ARBA00023015"/>
    </source>
</evidence>
<dbReference type="PANTHER" id="PTHR43133:SF57">
    <property type="entry name" value="RNA POLYMERASE SIGMA-70 FACTOR"/>
    <property type="match status" value="1"/>
</dbReference>
<gene>
    <name evidence="8" type="ORF">COX15_00725</name>
</gene>
<evidence type="ECO:0000256" key="5">
    <source>
        <dbReference type="ARBA" id="ARBA00023163"/>
    </source>
</evidence>
<dbReference type="Pfam" id="PF04542">
    <property type="entry name" value="Sigma70_r2"/>
    <property type="match status" value="1"/>
</dbReference>
<comment type="similarity">
    <text evidence="1">Belongs to the sigma-70 factor family. ECF subfamily.</text>
</comment>
<evidence type="ECO:0000259" key="6">
    <source>
        <dbReference type="Pfam" id="PF04542"/>
    </source>
</evidence>
<dbReference type="Pfam" id="PF04545">
    <property type="entry name" value="Sigma70_r4"/>
    <property type="match status" value="1"/>
</dbReference>
<dbReference type="AlphaFoldDB" id="A0A2H0ALW3"/>
<dbReference type="Gene3D" id="1.10.10.10">
    <property type="entry name" value="Winged helix-like DNA-binding domain superfamily/Winged helix DNA-binding domain"/>
    <property type="match status" value="1"/>
</dbReference>
<dbReference type="InterPro" id="IPR014284">
    <property type="entry name" value="RNA_pol_sigma-70_dom"/>
</dbReference>
<dbReference type="InterPro" id="IPR007627">
    <property type="entry name" value="RNA_pol_sigma70_r2"/>
</dbReference>
<feature type="domain" description="RNA polymerase sigma-70 region 2" evidence="6">
    <location>
        <begin position="23"/>
        <end position="90"/>
    </location>
</feature>